<name>A0A445M0A4_GLYSO</name>
<evidence type="ECO:0008006" key="5">
    <source>
        <dbReference type="Google" id="ProtNLM"/>
    </source>
</evidence>
<evidence type="ECO:0000256" key="2">
    <source>
        <dbReference type="SAM" id="Phobius"/>
    </source>
</evidence>
<dbReference type="EMBL" id="QZWG01000001">
    <property type="protein sequence ID" value="RZC28956.1"/>
    <property type="molecule type" value="Genomic_DNA"/>
</dbReference>
<keyword evidence="4" id="KW-1185">Reference proteome</keyword>
<gene>
    <name evidence="3" type="ORF">D0Y65_000792</name>
</gene>
<dbReference type="PANTHER" id="PTHR47380:SF4">
    <property type="entry name" value="OS02G0533000 PROTEIN"/>
    <property type="match status" value="1"/>
</dbReference>
<keyword evidence="2" id="KW-1133">Transmembrane helix</keyword>
<dbReference type="Proteomes" id="UP000289340">
    <property type="component" value="Chromosome 1"/>
</dbReference>
<accession>A0A445M0A4</accession>
<dbReference type="GO" id="GO:0009941">
    <property type="term" value="C:chloroplast envelope"/>
    <property type="evidence" value="ECO:0007669"/>
    <property type="project" value="TreeGrafter"/>
</dbReference>
<protein>
    <recommendedName>
        <fullName evidence="5">Iron-sulfur cluster biosynthesis family protein</fullName>
    </recommendedName>
</protein>
<comment type="caution">
    <text evidence="3">The sequence shown here is derived from an EMBL/GenBank/DDBJ whole genome shotgun (WGS) entry which is preliminary data.</text>
</comment>
<sequence>MASMSTCITVIPTCGLPRRLLSFTPKQPISLPCVIGGVPKRVWDSRVLVARPGGAVESDKLPSDVRKRTMDAVDGCGGRVTIGDVASRAGLNLNQAQKALQALAADADGFLEVSGEGDVLYVFPKDYRSRLGAKSFRIKAEPFFEKAKAAGEYLIRVSFGTALIASIVIVYTTIIALVTSSRSEEDNRGRRGGRSYDSGFTFYFNPVDLFWYWDPYYYRRRRLQADDDKMNFIESVFSFVFGDGDPNQGIEEERWKLIGQYIASNGGVVAAEELAPYLDIDSTEGIKFCHECRRFFTVHPIRLGEPLSHQGGHVPADTTINIVFDKNIHLHSSGLFPSVNFESFQVSFISKALICSLTAACHLDCFMEVLRYIGAVQGGDISFVFLRQLLKRHMISNWVLGDLTPFLKEIGVSRFLPPFRFSSFLSRLVALYLQEHCIHSQFLQQFYQLVSELRSWSVESLMVTKANARMEMRMGAMEKAIEENREAVELRLSSIEGMIQWLAAAWEKKSPAMNVHTVDAVMVAMDGEALGWFQWWESWNPSHSWNGLKIAVTQRFQASSLGNPFQALLVLEQEETVQGFIGQFEKCVGMVKGLEEPFLVEVFLKGLKEEISTEVRFHEPKNLMEAMVKARRVEDKDKVLGKLPLSNSQGYNLLKPSYSSLKFVRDWQPVNNKVADPTNAPKTGSSGWQGRRTFHNLSPVEDDESYILPVLLRFDGQPDVDEEGNILYRFPSLQRTASQKSKRKEYVGRRWADWVGIEKFFKEKKWQFSKTGTPERAMVIGLGGLNLFGVIILGTMLKDMAVAPSSFIKFVADIFPLLQIYAGSFFAIPLVRWFFIRKKNADIEKRNKARQQCAQVLELPDTSLRQKAVQICMVLAGKLAGDKKVLCWKMEGEQRANGTSDNGRQQLENLLGNMSENMPERDSLFSARDMAQKTVIGQDQIVYSTDKDLLEQEYEAREWDKKFRELERALSSHFAIIDNFSTASRLPSVKALGSPGLLQAFTGPCINLNSFLLGPAI</sequence>
<dbReference type="PANTHER" id="PTHR47380">
    <property type="entry name" value="OS02G0533000 PROTEIN"/>
    <property type="match status" value="1"/>
</dbReference>
<dbReference type="InterPro" id="IPR044200">
    <property type="entry name" value="At5g03900-like"/>
</dbReference>
<proteinExistence type="predicted"/>
<feature type="region of interest" description="Disordered" evidence="1">
    <location>
        <begin position="674"/>
        <end position="694"/>
    </location>
</feature>
<evidence type="ECO:0000313" key="4">
    <source>
        <dbReference type="Proteomes" id="UP000289340"/>
    </source>
</evidence>
<evidence type="ECO:0000256" key="1">
    <source>
        <dbReference type="SAM" id="MobiDB-lite"/>
    </source>
</evidence>
<organism evidence="3 4">
    <name type="scientific">Glycine soja</name>
    <name type="common">Wild soybean</name>
    <dbReference type="NCBI Taxonomy" id="3848"/>
    <lineage>
        <taxon>Eukaryota</taxon>
        <taxon>Viridiplantae</taxon>
        <taxon>Streptophyta</taxon>
        <taxon>Embryophyta</taxon>
        <taxon>Tracheophyta</taxon>
        <taxon>Spermatophyta</taxon>
        <taxon>Magnoliopsida</taxon>
        <taxon>eudicotyledons</taxon>
        <taxon>Gunneridae</taxon>
        <taxon>Pentapetalae</taxon>
        <taxon>rosids</taxon>
        <taxon>fabids</taxon>
        <taxon>Fabales</taxon>
        <taxon>Fabaceae</taxon>
        <taxon>Papilionoideae</taxon>
        <taxon>50 kb inversion clade</taxon>
        <taxon>NPAAA clade</taxon>
        <taxon>indigoferoid/millettioid clade</taxon>
        <taxon>Phaseoleae</taxon>
        <taxon>Glycine</taxon>
        <taxon>Glycine subgen. Soja</taxon>
    </lineage>
</organism>
<keyword evidence="2" id="KW-0472">Membrane</keyword>
<feature type="transmembrane region" description="Helical" evidence="2">
    <location>
        <begin position="153"/>
        <end position="178"/>
    </location>
</feature>
<feature type="transmembrane region" description="Helical" evidence="2">
    <location>
        <begin position="817"/>
        <end position="836"/>
    </location>
</feature>
<keyword evidence="2" id="KW-0812">Transmembrane</keyword>
<reference evidence="3 4" key="1">
    <citation type="submission" date="2018-09" db="EMBL/GenBank/DDBJ databases">
        <title>A high-quality reference genome of wild soybean provides a powerful tool to mine soybean genomes.</title>
        <authorList>
            <person name="Xie M."/>
            <person name="Chung C.Y.L."/>
            <person name="Li M.-W."/>
            <person name="Wong F.-L."/>
            <person name="Chan T.-F."/>
            <person name="Lam H.-M."/>
        </authorList>
    </citation>
    <scope>NUCLEOTIDE SEQUENCE [LARGE SCALE GENOMIC DNA]</scope>
    <source>
        <strain evidence="4">cv. W05</strain>
        <tissue evidence="3">Hypocotyl of etiolated seedlings</tissue>
    </source>
</reference>
<evidence type="ECO:0000313" key="3">
    <source>
        <dbReference type="EMBL" id="RZC28956.1"/>
    </source>
</evidence>
<feature type="transmembrane region" description="Helical" evidence="2">
    <location>
        <begin position="777"/>
        <end position="797"/>
    </location>
</feature>
<dbReference type="AlphaFoldDB" id="A0A445M0A4"/>